<proteinExistence type="predicted"/>
<accession>A0ABZ2C4I3</accession>
<protein>
    <submittedName>
        <fullName evidence="1">Uncharacterized protein</fullName>
    </submittedName>
</protein>
<name>A0ABZ2C4I3_9PROT</name>
<gene>
    <name evidence="1" type="ORF">Bealeia1_01158</name>
</gene>
<sequence>MKYFLTISLLLITPSLFGYSAINRHYKVLNFCCHPKCHGPQAIYNYPEIINVD</sequence>
<evidence type="ECO:0000313" key="1">
    <source>
        <dbReference type="EMBL" id="WVX66963.1"/>
    </source>
</evidence>
<evidence type="ECO:0000313" key="2">
    <source>
        <dbReference type="Proteomes" id="UP001330434"/>
    </source>
</evidence>
<organism evidence="1 2">
    <name type="scientific">Candidatus Bealeia paramacronuclearis</name>
    <dbReference type="NCBI Taxonomy" id="1921001"/>
    <lineage>
        <taxon>Bacteria</taxon>
        <taxon>Pseudomonadati</taxon>
        <taxon>Pseudomonadota</taxon>
        <taxon>Alphaproteobacteria</taxon>
        <taxon>Holosporales</taxon>
        <taxon>Holosporaceae</taxon>
        <taxon>Candidatus Bealeia</taxon>
    </lineage>
</organism>
<dbReference type="EMBL" id="CP133270">
    <property type="protein sequence ID" value="WVX66963.1"/>
    <property type="molecule type" value="Genomic_DNA"/>
</dbReference>
<keyword evidence="2" id="KW-1185">Reference proteome</keyword>
<reference evidence="1 2" key="1">
    <citation type="journal article" date="2024" name="Environ. Microbiol.">
        <title>Novel evolutionary insights on the interactions of the Holosporales (Alphaproteobacteria) with eukaryotic hosts from comparative genomics.</title>
        <authorList>
            <person name="Giovannini M."/>
            <person name="Petroni G."/>
            <person name="Castelli M."/>
        </authorList>
    </citation>
    <scope>NUCLEOTIDE SEQUENCE [LARGE SCALE GENOMIC DNA]</scope>
    <source>
        <strain evidence="1 2">US_Bl 15I1</strain>
    </source>
</reference>
<dbReference type="Proteomes" id="UP001330434">
    <property type="component" value="Chromosome"/>
</dbReference>